<gene>
    <name evidence="7" type="ORF">WMO37_03345</name>
</gene>
<evidence type="ECO:0000256" key="3">
    <source>
        <dbReference type="ARBA" id="ARBA00022777"/>
    </source>
</evidence>
<evidence type="ECO:0000259" key="6">
    <source>
        <dbReference type="SMART" id="SM00983"/>
    </source>
</evidence>
<sequence>MIRECRKDKMKIMAEKILIITGGTVDYEWAKDWLSGKIYDYCIAADSGLVHADKLGIRVDYILGDYDSVNERLLDTYKKDTQTVTYPPEKNYTDTHLAVITALKHHPAAIDILGATGTRYDHALTNIFIMKQALEAGTECCIYDKYNKIYLLNGNKTIKKADQYGKYISFVPMTEEVVLTLKGLKYPLNGYILRQGLSICQSNEIKEETAEILIEKGIVAAIESRD</sequence>
<reference evidence="7" key="1">
    <citation type="submission" date="2024-03" db="EMBL/GenBank/DDBJ databases">
        <title>Human intestinal bacterial collection.</title>
        <authorList>
            <person name="Pauvert C."/>
            <person name="Hitch T.C.A."/>
            <person name="Clavel T."/>
        </authorList>
    </citation>
    <scope>NUCLEOTIDE SEQUENCE [LARGE SCALE GENOMIC DNA]</scope>
    <source>
        <strain evidence="7">CLA-AA-H89B</strain>
    </source>
</reference>
<dbReference type="CDD" id="cd07995">
    <property type="entry name" value="TPK"/>
    <property type="match status" value="1"/>
</dbReference>
<dbReference type="PANTHER" id="PTHR41299:SF1">
    <property type="entry name" value="THIAMINE PYROPHOSPHOKINASE"/>
    <property type="match status" value="1"/>
</dbReference>
<evidence type="ECO:0000256" key="1">
    <source>
        <dbReference type="ARBA" id="ARBA00022679"/>
    </source>
</evidence>
<dbReference type="GO" id="GO:0004788">
    <property type="term" value="F:thiamine diphosphokinase activity"/>
    <property type="evidence" value="ECO:0007669"/>
    <property type="project" value="UniProtKB-EC"/>
</dbReference>
<name>A0ABV1H3K1_9FIRM</name>
<dbReference type="SUPFAM" id="SSF63999">
    <property type="entry name" value="Thiamin pyrophosphokinase, catalytic domain"/>
    <property type="match status" value="1"/>
</dbReference>
<proteinExistence type="predicted"/>
<dbReference type="Pfam" id="PF04265">
    <property type="entry name" value="TPK_B1_binding"/>
    <property type="match status" value="1"/>
</dbReference>
<dbReference type="NCBIfam" id="TIGR01378">
    <property type="entry name" value="thi_PPkinase"/>
    <property type="match status" value="1"/>
</dbReference>
<accession>A0ABV1H3K1</accession>
<keyword evidence="1 7" id="KW-0808">Transferase</keyword>
<dbReference type="EMBL" id="JBBMFS010000002">
    <property type="protein sequence ID" value="MEQ2554050.1"/>
    <property type="molecule type" value="Genomic_DNA"/>
</dbReference>
<evidence type="ECO:0000256" key="5">
    <source>
        <dbReference type="NCBIfam" id="TIGR01378"/>
    </source>
</evidence>
<comment type="caution">
    <text evidence="7">The sequence shown here is derived from an EMBL/GenBank/DDBJ whole genome shotgun (WGS) entry which is preliminary data.</text>
</comment>
<dbReference type="InterPro" id="IPR053149">
    <property type="entry name" value="TPK"/>
</dbReference>
<keyword evidence="2" id="KW-0547">Nucleotide-binding</keyword>
<dbReference type="InterPro" id="IPR036371">
    <property type="entry name" value="TPK_B1-bd_sf"/>
</dbReference>
<keyword evidence="3" id="KW-0418">Kinase</keyword>
<evidence type="ECO:0000313" key="8">
    <source>
        <dbReference type="Proteomes" id="UP001546774"/>
    </source>
</evidence>
<dbReference type="InterPro" id="IPR007373">
    <property type="entry name" value="Thiamin_PyroPKinase_B1-bd"/>
</dbReference>
<organism evidence="7 8">
    <name type="scientific">Lachnospira intestinalis</name>
    <dbReference type="NCBI Taxonomy" id="3133158"/>
    <lineage>
        <taxon>Bacteria</taxon>
        <taxon>Bacillati</taxon>
        <taxon>Bacillota</taxon>
        <taxon>Clostridia</taxon>
        <taxon>Lachnospirales</taxon>
        <taxon>Lachnospiraceae</taxon>
        <taxon>Lachnospira</taxon>
    </lineage>
</organism>
<evidence type="ECO:0000256" key="4">
    <source>
        <dbReference type="ARBA" id="ARBA00022840"/>
    </source>
</evidence>
<dbReference type="InterPro" id="IPR006282">
    <property type="entry name" value="Thi_PPkinase"/>
</dbReference>
<dbReference type="SUPFAM" id="SSF63862">
    <property type="entry name" value="Thiamin pyrophosphokinase, substrate-binding domain"/>
    <property type="match status" value="1"/>
</dbReference>
<feature type="domain" description="Thiamin pyrophosphokinase thiamin-binding" evidence="6">
    <location>
        <begin position="154"/>
        <end position="220"/>
    </location>
</feature>
<dbReference type="InterPro" id="IPR007371">
    <property type="entry name" value="TPK_catalytic"/>
</dbReference>
<dbReference type="PANTHER" id="PTHR41299">
    <property type="entry name" value="THIAMINE PYROPHOSPHOKINASE"/>
    <property type="match status" value="1"/>
</dbReference>
<evidence type="ECO:0000313" key="7">
    <source>
        <dbReference type="EMBL" id="MEQ2554050.1"/>
    </source>
</evidence>
<protein>
    <recommendedName>
        <fullName evidence="5">Thiamine diphosphokinase</fullName>
        <ecNumber evidence="5">2.7.6.2</ecNumber>
    </recommendedName>
</protein>
<keyword evidence="4" id="KW-0067">ATP-binding</keyword>
<dbReference type="Pfam" id="PF04263">
    <property type="entry name" value="TPK_catalytic"/>
    <property type="match status" value="1"/>
</dbReference>
<dbReference type="InterPro" id="IPR036759">
    <property type="entry name" value="TPK_catalytic_sf"/>
</dbReference>
<keyword evidence="8" id="KW-1185">Reference proteome</keyword>
<dbReference type="EC" id="2.7.6.2" evidence="5"/>
<dbReference type="SMART" id="SM00983">
    <property type="entry name" value="TPK_B1_binding"/>
    <property type="match status" value="1"/>
</dbReference>
<evidence type="ECO:0000256" key="2">
    <source>
        <dbReference type="ARBA" id="ARBA00022741"/>
    </source>
</evidence>
<dbReference type="Proteomes" id="UP001546774">
    <property type="component" value="Unassembled WGS sequence"/>
</dbReference>
<dbReference type="Gene3D" id="3.40.50.10240">
    <property type="entry name" value="Thiamin pyrophosphokinase, catalytic domain"/>
    <property type="match status" value="1"/>
</dbReference>